<organism evidence="1 2">
    <name type="scientific">Trema orientale</name>
    <name type="common">Charcoal tree</name>
    <name type="synonym">Celtis orientalis</name>
    <dbReference type="NCBI Taxonomy" id="63057"/>
    <lineage>
        <taxon>Eukaryota</taxon>
        <taxon>Viridiplantae</taxon>
        <taxon>Streptophyta</taxon>
        <taxon>Embryophyta</taxon>
        <taxon>Tracheophyta</taxon>
        <taxon>Spermatophyta</taxon>
        <taxon>Magnoliopsida</taxon>
        <taxon>eudicotyledons</taxon>
        <taxon>Gunneridae</taxon>
        <taxon>Pentapetalae</taxon>
        <taxon>rosids</taxon>
        <taxon>fabids</taxon>
        <taxon>Rosales</taxon>
        <taxon>Cannabaceae</taxon>
        <taxon>Trema</taxon>
    </lineage>
</organism>
<evidence type="ECO:0000313" key="2">
    <source>
        <dbReference type="Proteomes" id="UP000237000"/>
    </source>
</evidence>
<proteinExistence type="predicted"/>
<keyword evidence="2" id="KW-1185">Reference proteome</keyword>
<dbReference type="AlphaFoldDB" id="A0A2P5BD77"/>
<dbReference type="EMBL" id="JXTC01000549">
    <property type="protein sequence ID" value="PON46728.1"/>
    <property type="molecule type" value="Genomic_DNA"/>
</dbReference>
<accession>A0A2P5BD77</accession>
<dbReference type="Proteomes" id="UP000237000">
    <property type="component" value="Unassembled WGS sequence"/>
</dbReference>
<reference evidence="2" key="1">
    <citation type="submission" date="2016-06" db="EMBL/GenBank/DDBJ databases">
        <title>Parallel loss of symbiosis genes in relatives of nitrogen-fixing non-legume Parasponia.</title>
        <authorList>
            <person name="Van Velzen R."/>
            <person name="Holmer R."/>
            <person name="Bu F."/>
            <person name="Rutten L."/>
            <person name="Van Zeijl A."/>
            <person name="Liu W."/>
            <person name="Santuari L."/>
            <person name="Cao Q."/>
            <person name="Sharma T."/>
            <person name="Shen D."/>
            <person name="Roswanjaya Y."/>
            <person name="Wardhani T."/>
            <person name="Kalhor M.S."/>
            <person name="Jansen J."/>
            <person name="Van den Hoogen J."/>
            <person name="Gungor B."/>
            <person name="Hartog M."/>
            <person name="Hontelez J."/>
            <person name="Verver J."/>
            <person name="Yang W.-C."/>
            <person name="Schijlen E."/>
            <person name="Repin R."/>
            <person name="Schilthuizen M."/>
            <person name="Schranz E."/>
            <person name="Heidstra R."/>
            <person name="Miyata K."/>
            <person name="Fedorova E."/>
            <person name="Kohlen W."/>
            <person name="Bisseling T."/>
            <person name="Smit S."/>
            <person name="Geurts R."/>
        </authorList>
    </citation>
    <scope>NUCLEOTIDE SEQUENCE [LARGE SCALE GENOMIC DNA]</scope>
    <source>
        <strain evidence="2">cv. RG33-2</strain>
    </source>
</reference>
<protein>
    <submittedName>
        <fullName evidence="1">Uncharacterized protein</fullName>
    </submittedName>
</protein>
<sequence length="60" mass="6559">MWLYLFNDAGVYASSGLSTTFTIVRVQDYSRSFASSVFALVVGPKHYSIQDLGAAASFNM</sequence>
<comment type="caution">
    <text evidence="1">The sequence shown here is derived from an EMBL/GenBank/DDBJ whole genome shotgun (WGS) entry which is preliminary data.</text>
</comment>
<dbReference type="InParanoid" id="A0A2P5BD77"/>
<gene>
    <name evidence="1" type="ORF">TorRG33x02_325270</name>
</gene>
<name>A0A2P5BD77_TREOI</name>
<evidence type="ECO:0000313" key="1">
    <source>
        <dbReference type="EMBL" id="PON46728.1"/>
    </source>
</evidence>